<evidence type="ECO:0000313" key="1">
    <source>
        <dbReference type="EMBL" id="ALI34891.1"/>
    </source>
</evidence>
<name>A0A654LXC5_9ARCH</name>
<reference evidence="2" key="1">
    <citation type="submission" date="2015-10" db="EMBL/GenBank/DDBJ databases">
        <title>Niche specialization of a soil ammonia-oxidizing archaeon, Candidatus Nitrosocosmicus oleophilus.</title>
        <authorList>
            <person name="Jung M.-Y."/>
            <person name="Rhee S.-K."/>
        </authorList>
    </citation>
    <scope>NUCLEOTIDE SEQUENCE [LARGE SCALE GENOMIC DNA]</scope>
    <source>
        <strain evidence="2">MY3</strain>
    </source>
</reference>
<organism evidence="1 2">
    <name type="scientific">Candidatus Nitrosocosmicus oleophilus</name>
    <dbReference type="NCBI Taxonomy" id="1353260"/>
    <lineage>
        <taxon>Archaea</taxon>
        <taxon>Nitrososphaerota</taxon>
        <taxon>Nitrososphaeria</taxon>
        <taxon>Nitrososphaerales</taxon>
        <taxon>Nitrososphaeraceae</taxon>
        <taxon>Candidatus Nitrosocosmicus</taxon>
    </lineage>
</organism>
<gene>
    <name evidence="1" type="ORF">NMY3_00682</name>
</gene>
<evidence type="ECO:0000313" key="2">
    <source>
        <dbReference type="Proteomes" id="UP000058925"/>
    </source>
</evidence>
<proteinExistence type="predicted"/>
<dbReference type="AlphaFoldDB" id="A0A654LXC5"/>
<dbReference type="Proteomes" id="UP000058925">
    <property type="component" value="Chromosome"/>
</dbReference>
<dbReference type="RefSeq" id="WP_196817465.1">
    <property type="nucleotide sequence ID" value="NZ_CP012850.1"/>
</dbReference>
<keyword evidence="2" id="KW-1185">Reference proteome</keyword>
<sequence length="214" mass="23849">MTTVNKKSLIFQFLVFTALLATLSTTLINLDLDNKLQKIFAQGEEENSFIKDKSILEKPNDDMVIVKEPNEGEQSPFVKDKSILEKPNDDMVIVKEPLPDEDFVESGDAYLTISTIFKGINDDNYRYIQNVGVCVGSELIVSNKEISAVPACAKHSENGVKYTVQAPGKIYVYLSYLLENYAMDLGSSSCENRIFPGESQSCTLTVTLKPLPFK</sequence>
<accession>A0A654LXC5</accession>
<dbReference type="EMBL" id="CP012850">
    <property type="protein sequence ID" value="ALI34891.1"/>
    <property type="molecule type" value="Genomic_DNA"/>
</dbReference>
<dbReference type="KEGG" id="taa:NMY3_00682"/>
<protein>
    <submittedName>
        <fullName evidence="1">Uncharacterized protein</fullName>
    </submittedName>
</protein>
<dbReference type="GeneID" id="60420826"/>